<keyword evidence="12" id="KW-1185">Reference proteome</keyword>
<dbReference type="GO" id="GO:0006826">
    <property type="term" value="P:iron ion transport"/>
    <property type="evidence" value="ECO:0007669"/>
    <property type="project" value="UniProtKB-KW"/>
</dbReference>
<dbReference type="SMART" id="SM00382">
    <property type="entry name" value="AAA"/>
    <property type="match status" value="1"/>
</dbReference>
<keyword evidence="5" id="KW-0547">Nucleotide-binding</keyword>
<feature type="domain" description="ABC transporter" evidence="10">
    <location>
        <begin position="2"/>
        <end position="236"/>
    </location>
</feature>
<dbReference type="RefSeq" id="WP_093378146.1">
    <property type="nucleotide sequence ID" value="NZ_BNAN01000003.1"/>
</dbReference>
<dbReference type="CDD" id="cd03214">
    <property type="entry name" value="ABC_Iron-Siderophores_B12_Hemin"/>
    <property type="match status" value="1"/>
</dbReference>
<dbReference type="PANTHER" id="PTHR42771">
    <property type="entry name" value="IRON(3+)-HYDROXAMATE IMPORT ATP-BINDING PROTEIN FHUC"/>
    <property type="match status" value="1"/>
</dbReference>
<evidence type="ECO:0000256" key="7">
    <source>
        <dbReference type="ARBA" id="ARBA00023004"/>
    </source>
</evidence>
<reference evidence="12" key="1">
    <citation type="submission" date="2016-10" db="EMBL/GenBank/DDBJ databases">
        <authorList>
            <person name="Varghese N."/>
            <person name="Submissions S."/>
        </authorList>
    </citation>
    <scope>NUCLEOTIDE SEQUENCE [LARGE SCALE GENOMIC DNA]</scope>
    <source>
        <strain evidence="12">DSM 19083</strain>
    </source>
</reference>
<dbReference type="InterPro" id="IPR003593">
    <property type="entry name" value="AAA+_ATPase"/>
</dbReference>
<evidence type="ECO:0000256" key="1">
    <source>
        <dbReference type="ARBA" id="ARBA00004202"/>
    </source>
</evidence>
<name>A0A1I2GW30_9MICO</name>
<keyword evidence="2" id="KW-0813">Transport</keyword>
<evidence type="ECO:0000259" key="10">
    <source>
        <dbReference type="PROSITE" id="PS50893"/>
    </source>
</evidence>
<evidence type="ECO:0000256" key="5">
    <source>
        <dbReference type="ARBA" id="ARBA00022741"/>
    </source>
</evidence>
<dbReference type="Gene3D" id="3.40.50.300">
    <property type="entry name" value="P-loop containing nucleotide triphosphate hydrolases"/>
    <property type="match status" value="1"/>
</dbReference>
<dbReference type="Proteomes" id="UP000198520">
    <property type="component" value="Unassembled WGS sequence"/>
</dbReference>
<gene>
    <name evidence="11" type="ORF">SAMN04488035_2041</name>
</gene>
<evidence type="ECO:0000313" key="11">
    <source>
        <dbReference type="EMBL" id="SFF21905.1"/>
    </source>
</evidence>
<comment type="subcellular location">
    <subcellularLocation>
        <location evidence="1">Cell membrane</location>
        <topology evidence="1">Peripheral membrane protein</topology>
    </subcellularLocation>
</comment>
<dbReference type="STRING" id="285351.SAMN04488035_2041"/>
<accession>A0A1I2GW30</accession>
<evidence type="ECO:0000256" key="6">
    <source>
        <dbReference type="ARBA" id="ARBA00022840"/>
    </source>
</evidence>
<keyword evidence="9" id="KW-0472">Membrane</keyword>
<evidence type="ECO:0000256" key="4">
    <source>
        <dbReference type="ARBA" id="ARBA00022496"/>
    </source>
</evidence>
<dbReference type="AlphaFoldDB" id="A0A1I2GW30"/>
<dbReference type="SUPFAM" id="SSF52540">
    <property type="entry name" value="P-loop containing nucleoside triphosphate hydrolases"/>
    <property type="match status" value="1"/>
</dbReference>
<evidence type="ECO:0000256" key="9">
    <source>
        <dbReference type="ARBA" id="ARBA00023136"/>
    </source>
</evidence>
<dbReference type="PANTHER" id="PTHR42771:SF3">
    <property type="entry name" value="PETROBACTIN IMPORT ATP-BINDING PROTEIN YCLP"/>
    <property type="match status" value="1"/>
</dbReference>
<dbReference type="InterPro" id="IPR003439">
    <property type="entry name" value="ABC_transporter-like_ATP-bd"/>
</dbReference>
<evidence type="ECO:0000256" key="2">
    <source>
        <dbReference type="ARBA" id="ARBA00022448"/>
    </source>
</evidence>
<dbReference type="PROSITE" id="PS50893">
    <property type="entry name" value="ABC_TRANSPORTER_2"/>
    <property type="match status" value="1"/>
</dbReference>
<sequence>MITLHDVAKTYGDVHALGPVDLEIPTGGLTALVGPNGAGKSTMLTIVGRLLSADSGRVTVGGLDVVTSRPRDLAQRLAILRQENHFVARLTVRQLVALGRFPHSQGRITRADEAAIDTALEFLDLVDLQRRFLDELSGGQRQRAYVAMVLAQDTEYVLLDEPLNNLDMQHAVSMMARLRRAADELGKTVVVVVHDINFAAAYADRIIAMTEGQIRYVGTPAEVITTETLTDLFATPVTVVDGPGHPLAVYYRP</sequence>
<keyword evidence="4" id="KW-0410">Iron transport</keyword>
<dbReference type="GO" id="GO:0005524">
    <property type="term" value="F:ATP binding"/>
    <property type="evidence" value="ECO:0007669"/>
    <property type="project" value="UniProtKB-KW"/>
</dbReference>
<dbReference type="Pfam" id="PF00005">
    <property type="entry name" value="ABC_tran"/>
    <property type="match status" value="1"/>
</dbReference>
<keyword evidence="3" id="KW-1003">Cell membrane</keyword>
<evidence type="ECO:0000313" key="12">
    <source>
        <dbReference type="Proteomes" id="UP000198520"/>
    </source>
</evidence>
<dbReference type="InterPro" id="IPR027417">
    <property type="entry name" value="P-loop_NTPase"/>
</dbReference>
<evidence type="ECO:0000256" key="3">
    <source>
        <dbReference type="ARBA" id="ARBA00022475"/>
    </source>
</evidence>
<dbReference type="EMBL" id="FONZ01000003">
    <property type="protein sequence ID" value="SFF21905.1"/>
    <property type="molecule type" value="Genomic_DNA"/>
</dbReference>
<dbReference type="GO" id="GO:0005886">
    <property type="term" value="C:plasma membrane"/>
    <property type="evidence" value="ECO:0007669"/>
    <property type="project" value="UniProtKB-SubCell"/>
</dbReference>
<dbReference type="FunFam" id="3.40.50.300:FF:000134">
    <property type="entry name" value="Iron-enterobactin ABC transporter ATP-binding protein"/>
    <property type="match status" value="1"/>
</dbReference>
<dbReference type="InterPro" id="IPR051535">
    <property type="entry name" value="Siderophore_ABC-ATPase"/>
</dbReference>
<keyword evidence="8" id="KW-0406">Ion transport</keyword>
<organism evidence="11 12">
    <name type="scientific">Flavimobilis marinus</name>
    <dbReference type="NCBI Taxonomy" id="285351"/>
    <lineage>
        <taxon>Bacteria</taxon>
        <taxon>Bacillati</taxon>
        <taxon>Actinomycetota</taxon>
        <taxon>Actinomycetes</taxon>
        <taxon>Micrococcales</taxon>
        <taxon>Jonesiaceae</taxon>
        <taxon>Flavimobilis</taxon>
    </lineage>
</organism>
<keyword evidence="7" id="KW-0408">Iron</keyword>
<dbReference type="OrthoDB" id="5296765at2"/>
<dbReference type="GO" id="GO:0016887">
    <property type="term" value="F:ATP hydrolysis activity"/>
    <property type="evidence" value="ECO:0007669"/>
    <property type="project" value="InterPro"/>
</dbReference>
<protein>
    <submittedName>
        <fullName evidence="11">Iron complex transport system ATP-binding protein</fullName>
    </submittedName>
</protein>
<proteinExistence type="predicted"/>
<evidence type="ECO:0000256" key="8">
    <source>
        <dbReference type="ARBA" id="ARBA00023065"/>
    </source>
</evidence>
<keyword evidence="6 11" id="KW-0067">ATP-binding</keyword>